<accession>F0V2K4</accession>
<name>F0V2K4_MYCS3</name>
<feature type="chain" id="PRO_5003262464" evidence="2">
    <location>
        <begin position="23"/>
        <end position="738"/>
    </location>
</feature>
<evidence type="ECO:0000256" key="1">
    <source>
        <dbReference type="SAM" id="MobiDB-lite"/>
    </source>
</evidence>
<dbReference type="HOGENOM" id="CLU_447470_0_0_14"/>
<feature type="compositionally biased region" description="Polar residues" evidence="1">
    <location>
        <begin position="665"/>
        <end position="682"/>
    </location>
</feature>
<reference evidence="3 4" key="1">
    <citation type="journal article" date="2011" name="J. Bacteriol.">
        <title>Complete genome sequence of the hemotrophic Mycoplasma suis strain KI3806.</title>
        <authorList>
            <person name="Oehlerking J."/>
            <person name="Kube M."/>
            <person name="Felder K.M."/>
            <person name="Matter D."/>
            <person name="Wittenbrink M.M."/>
            <person name="Schwarzenbach S."/>
            <person name="Kramer M.M."/>
            <person name="Hoelzle K."/>
            <person name="Hoelzle L.E."/>
        </authorList>
    </citation>
    <scope>NUCLEOTIDE SEQUENCE [LARGE SCALE GENOMIC DNA]</scope>
    <source>
        <strain evidence="4">KI_3806</strain>
    </source>
</reference>
<dbReference type="KEGG" id="msk:MSUIS_07920"/>
<dbReference type="RefSeq" id="WP_013609483.1">
    <property type="nucleotide sequence ID" value="NC_015153.1"/>
</dbReference>
<feature type="region of interest" description="Disordered" evidence="1">
    <location>
        <begin position="665"/>
        <end position="709"/>
    </location>
</feature>
<dbReference type="Proteomes" id="UP000008645">
    <property type="component" value="Chromosome"/>
</dbReference>
<dbReference type="AlphaFoldDB" id="F0V2K4"/>
<evidence type="ECO:0000313" key="3">
    <source>
        <dbReference type="EMBL" id="CBZ40885.1"/>
    </source>
</evidence>
<protein>
    <submittedName>
        <fullName evidence="3">Similar to ABC transporter subunit</fullName>
    </submittedName>
</protein>
<evidence type="ECO:0000313" key="4">
    <source>
        <dbReference type="Proteomes" id="UP000008645"/>
    </source>
</evidence>
<proteinExistence type="predicted"/>
<feature type="compositionally biased region" description="Low complexity" evidence="1">
    <location>
        <begin position="685"/>
        <end position="705"/>
    </location>
</feature>
<evidence type="ECO:0000256" key="2">
    <source>
        <dbReference type="SAM" id="SignalP"/>
    </source>
</evidence>
<dbReference type="EMBL" id="FQ790233">
    <property type="protein sequence ID" value="CBZ40885.1"/>
    <property type="molecule type" value="Genomic_DNA"/>
</dbReference>
<feature type="signal peptide" evidence="2">
    <location>
        <begin position="1"/>
        <end position="22"/>
    </location>
</feature>
<gene>
    <name evidence="3" type="ORF">MSUIS_07920</name>
</gene>
<sequence length="738" mass="82437">MFLFQKKMIFLTLAASSSPSLTMIKFSNLDTNYKIMVNYNGQADLLLSLQIPPDYYPYQFKQRSLYDYLTNIKKYIVSDSNTSETKKSLANKIQQRLDQLIGQIKDFGPSLWNEDLYEGGLVSKNEQMWSSKSANYLFLEQFVLDDSADTLFLTGGLPKHKNLIVTNFRAARDPYTLFNEQVFKYFLDKSSGTNQGNNGGDSSQDQNKKIGEQLYKYYQGYSKLKPDTLYRTAKYMNFWNSFCSTLNSLNSNEGSTNGINGKISDLFVLPAEKEKIFIPFSETNNGQHQLGDADKAIAELFGDSIFSDEEKETLKKFITNGQQESSQSDYKINYLGNTEQVSQVQQAANNSICKFASAVKEDALQKVHHPALEHQTMKGSSPVSEGTQKDLMVYLAQIATSLHGVSKSKSEEFNKDFSGDPRKTAIDNVLTNAISIAKQYKDRLKNIRELLQAAGIVDPAFNPEKKCYKRDKSKTLAIVSYPPAQLGAGNSTIQTVSKYPFIYRELGLKEVLPSSLKNKNGQVASQASHNHSFKLNDQIFGIDDNGWWWNLGEFDLSGERLKEFKSSADSIILAATEDDWNILSSSDNPKIGFLKQLLSENGTTVTNGNSEGSSGQQSIPKDKRFSYSSYHLWNEGLRSPIALNLLLDNLVKLLVEQFGVDVSKNGNGVGTQVSSPSPQSQGDDGCQNGVGSSGSSSTQNSNGENNLKKKYEKAMDWGDYWSSTFVNGNNNDRQQLKK</sequence>
<keyword evidence="2" id="KW-0732">Signal</keyword>
<organism evidence="3 4">
    <name type="scientific">Mycoplasma suis (strain KI_3806)</name>
    <dbReference type="NCBI Taxonomy" id="708248"/>
    <lineage>
        <taxon>Bacteria</taxon>
        <taxon>Bacillati</taxon>
        <taxon>Mycoplasmatota</taxon>
        <taxon>Mollicutes</taxon>
        <taxon>Mycoplasmataceae</taxon>
        <taxon>Mycoplasma</taxon>
    </lineage>
</organism>
<dbReference type="OrthoDB" id="393433at2"/>